<evidence type="ECO:0000256" key="1">
    <source>
        <dbReference type="ARBA" id="ARBA00004123"/>
    </source>
</evidence>
<comment type="similarity">
    <text evidence="2">Belongs to the SWC4 family.</text>
</comment>
<reference evidence="11" key="2">
    <citation type="submission" date="2014-06" db="EMBL/GenBank/DDBJ databases">
        <title>The complete genome of Blastobotrys (Arxula) adeninivorans LS3 - a yeast of biotechnological interest.</title>
        <authorList>
            <person name="Kunze G."/>
            <person name="Gaillardin C."/>
            <person name="Czernicka M."/>
            <person name="Durrens P."/>
            <person name="Martin T."/>
            <person name="Boer E."/>
            <person name="Gabaldon T."/>
            <person name="Cruz J."/>
            <person name="Talla E."/>
            <person name="Marck C."/>
            <person name="Goffeau A."/>
            <person name="Barbe V."/>
            <person name="Baret P."/>
            <person name="Baronian K."/>
            <person name="Beier S."/>
            <person name="Bleykasten C."/>
            <person name="Bode R."/>
            <person name="Casaregola S."/>
            <person name="Despons L."/>
            <person name="Fairhead C."/>
            <person name="Giersberg M."/>
            <person name="Gierski P."/>
            <person name="Hahnel U."/>
            <person name="Hartmann A."/>
            <person name="Jankowska D."/>
            <person name="Jubin C."/>
            <person name="Jung P."/>
            <person name="Lafontaine I."/>
            <person name="Leh-Louis V."/>
            <person name="Lemaire M."/>
            <person name="Marcet-Houben M."/>
            <person name="Mascher M."/>
            <person name="Morel G."/>
            <person name="Richard G.-F."/>
            <person name="Riechen J."/>
            <person name="Sacerdot C."/>
            <person name="Sarkar A."/>
            <person name="Savel G."/>
            <person name="Schacherer J."/>
            <person name="Sherman D."/>
            <person name="Straub M.-L."/>
            <person name="Stein N."/>
            <person name="Thierry A."/>
            <person name="Trautwein-Schult A."/>
            <person name="Westhof E."/>
            <person name="Worch S."/>
            <person name="Dujon B."/>
            <person name="Souciet J.-L."/>
            <person name="Wincker P."/>
            <person name="Scholz U."/>
            <person name="Neuveglise N."/>
        </authorList>
    </citation>
    <scope>NUCLEOTIDE SEQUENCE</scope>
    <source>
        <strain evidence="11">LS3</strain>
    </source>
</reference>
<dbReference type="InterPro" id="IPR000032">
    <property type="entry name" value="HPr-like"/>
</dbReference>
<feature type="domain" description="HPr" evidence="10">
    <location>
        <begin position="477"/>
        <end position="538"/>
    </location>
</feature>
<dbReference type="EMBL" id="HG937694">
    <property type="protein sequence ID" value="CDP36962.1"/>
    <property type="molecule type" value="Genomic_DNA"/>
</dbReference>
<keyword evidence="6" id="KW-0804">Transcription</keyword>
<feature type="region of interest" description="Disordered" evidence="9">
    <location>
        <begin position="162"/>
        <end position="262"/>
    </location>
</feature>
<dbReference type="PhylomeDB" id="A0A060TDI5"/>
<keyword evidence="4" id="KW-0156">Chromatin regulator</keyword>
<evidence type="ECO:0000313" key="11">
    <source>
        <dbReference type="EMBL" id="CDP36962.1"/>
    </source>
</evidence>
<feature type="region of interest" description="Disordered" evidence="9">
    <location>
        <begin position="381"/>
        <end position="435"/>
    </location>
</feature>
<organism evidence="11">
    <name type="scientific">Blastobotrys adeninivorans</name>
    <name type="common">Yeast</name>
    <name type="synonym">Arxula adeninivorans</name>
    <dbReference type="NCBI Taxonomy" id="409370"/>
    <lineage>
        <taxon>Eukaryota</taxon>
        <taxon>Fungi</taxon>
        <taxon>Dikarya</taxon>
        <taxon>Ascomycota</taxon>
        <taxon>Saccharomycotina</taxon>
        <taxon>Dipodascomycetes</taxon>
        <taxon>Dipodascales</taxon>
        <taxon>Trichomonascaceae</taxon>
        <taxon>Blastobotrys</taxon>
    </lineage>
</organism>
<keyword evidence="5" id="KW-0805">Transcription regulation</keyword>
<dbReference type="InterPro" id="IPR032563">
    <property type="entry name" value="DAMP1_SANT-like"/>
</dbReference>
<evidence type="ECO:0000256" key="2">
    <source>
        <dbReference type="ARBA" id="ARBA00006918"/>
    </source>
</evidence>
<dbReference type="PANTHER" id="PTHR12855">
    <property type="entry name" value="DNA METHYLTRANSFERASE 1-ASSOCIATED PROTEIN 1 FAMILY MEMBER"/>
    <property type="match status" value="1"/>
</dbReference>
<proteinExistence type="inferred from homology"/>
<dbReference type="GO" id="GO:0006338">
    <property type="term" value="P:chromatin remodeling"/>
    <property type="evidence" value="ECO:0007669"/>
    <property type="project" value="InterPro"/>
</dbReference>
<feature type="compositionally biased region" description="Low complexity" evidence="9">
    <location>
        <begin position="221"/>
        <end position="233"/>
    </location>
</feature>
<feature type="region of interest" description="Disordered" evidence="9">
    <location>
        <begin position="1"/>
        <end position="36"/>
    </location>
</feature>
<feature type="compositionally biased region" description="Basic and acidic residues" evidence="9">
    <location>
        <begin position="1"/>
        <end position="12"/>
    </location>
</feature>
<accession>A0A060TDI5</accession>
<gene>
    <name evidence="11" type="ORF">GNLVRS02_ARAD1D00594g</name>
</gene>
<dbReference type="GO" id="GO:0035267">
    <property type="term" value="C:NuA4 histone acetyltransferase complex"/>
    <property type="evidence" value="ECO:0007669"/>
    <property type="project" value="InterPro"/>
</dbReference>
<evidence type="ECO:0000256" key="4">
    <source>
        <dbReference type="ARBA" id="ARBA00022853"/>
    </source>
</evidence>
<evidence type="ECO:0000256" key="7">
    <source>
        <dbReference type="ARBA" id="ARBA00023242"/>
    </source>
</evidence>
<dbReference type="GO" id="GO:0000812">
    <property type="term" value="C:Swr1 complex"/>
    <property type="evidence" value="ECO:0007669"/>
    <property type="project" value="TreeGrafter"/>
</dbReference>
<feature type="compositionally biased region" description="Basic and acidic residues" evidence="9">
    <location>
        <begin position="197"/>
        <end position="214"/>
    </location>
</feature>
<protein>
    <recommendedName>
        <fullName evidence="3">SWR1-complex protein 4</fullName>
    </recommendedName>
</protein>
<dbReference type="Pfam" id="PF05499">
    <property type="entry name" value="DMAP1"/>
    <property type="match status" value="1"/>
</dbReference>
<dbReference type="GO" id="GO:0000122">
    <property type="term" value="P:negative regulation of transcription by RNA polymerase II"/>
    <property type="evidence" value="ECO:0007669"/>
    <property type="project" value="TreeGrafter"/>
</dbReference>
<dbReference type="Pfam" id="PF16282">
    <property type="entry name" value="SANT_DAMP1_like"/>
    <property type="match status" value="1"/>
</dbReference>
<dbReference type="GO" id="GO:0006281">
    <property type="term" value="P:DNA repair"/>
    <property type="evidence" value="ECO:0007669"/>
    <property type="project" value="InterPro"/>
</dbReference>
<reference evidence="11" key="1">
    <citation type="submission" date="2014-02" db="EMBL/GenBank/DDBJ databases">
        <authorList>
            <person name="Genoscope - CEA"/>
        </authorList>
    </citation>
    <scope>NUCLEOTIDE SEQUENCE</scope>
    <source>
        <strain evidence="11">LS3</strain>
    </source>
</reference>
<evidence type="ECO:0000256" key="8">
    <source>
        <dbReference type="ARBA" id="ARBA00025264"/>
    </source>
</evidence>
<feature type="compositionally biased region" description="Low complexity" evidence="9">
    <location>
        <begin position="389"/>
        <end position="420"/>
    </location>
</feature>
<dbReference type="InterPro" id="IPR027109">
    <property type="entry name" value="Swc4/Dmap1"/>
</dbReference>
<dbReference type="PANTHER" id="PTHR12855:SF10">
    <property type="entry name" value="DNA METHYLTRANSFERASE 1-ASSOCIATED PROTEIN 1"/>
    <property type="match status" value="1"/>
</dbReference>
<dbReference type="InterPro" id="IPR008468">
    <property type="entry name" value="DMAP1"/>
</dbReference>
<evidence type="ECO:0000256" key="3">
    <source>
        <dbReference type="ARBA" id="ARBA00019132"/>
    </source>
</evidence>
<dbReference type="Gene3D" id="1.10.10.60">
    <property type="entry name" value="Homeodomain-like"/>
    <property type="match status" value="1"/>
</dbReference>
<dbReference type="PROSITE" id="PS51350">
    <property type="entry name" value="PTS_HPR_DOM"/>
    <property type="match status" value="1"/>
</dbReference>
<keyword evidence="7" id="KW-0539">Nucleus</keyword>
<evidence type="ECO:0000256" key="5">
    <source>
        <dbReference type="ARBA" id="ARBA00023015"/>
    </source>
</evidence>
<sequence length="538" mass="59733">MASSSDVREMLDLPRGSPTPRPPPAKKFKADNKKPDGMQRELYSLLGENTPPIAVIENKFKDRPNWRQKVTPWVWAPFKRSNDDDDLILHHWVRGAAPDINEEYQFCRYNTQIDVPQITKEDYDAAFQDSSWSFDETKYLFDLCREYDLRWVVIHDRYAFERNNSNDSEPDQDVEMEEANTGENEDSSSAEPQAAGKDSENEKKDNESQSERESNGQGDQSEGSAKSEGSESSTAVKKESNDEDGEAATKEEDGSDGRSLEDLKARFYDVYRALFKVRQERGETLTPSEEDLWKQMKYSKDSEKKRKAHLEKLLKRSPAEVAEEEALVIESRKLEAAAERMLAERKEILRLLDVPRPTGSVSQYLSSQGLAQLTNTLLSEKARKKKESTPTPATATATASASSSVGATASSTAAGSTKSQTKAEKKGAGATTSSTVQAAIQHKLSAREEAAYGISYHDKLSPGVYMRSSKITSYKPSVQAKVTAALSELGLPPRPVMPTAKVCAKFESLQHSIGVLLEAKRQADKLEAELKVARGNAS</sequence>
<comment type="function">
    <text evidence="8">Component of the SWR1 complex which mediates the ATP-dependent exchange of histone H2A for the H2A variant HZT1 leading to transcriptional regulation of selected genes by chromatin remodeling. Component of the NuA4 histone acetyltransferase complex which is involved in transcriptional activation of selected genes principally by acetylation of nucleosomal histone H4 and H2A. The NuA4 complex is also involved in DNA repair.</text>
</comment>
<name>A0A060TDI5_BLAAD</name>
<comment type="subcellular location">
    <subcellularLocation>
        <location evidence="1">Nucleus</location>
    </subcellularLocation>
</comment>
<dbReference type="AlphaFoldDB" id="A0A060TDI5"/>
<evidence type="ECO:0000256" key="9">
    <source>
        <dbReference type="SAM" id="MobiDB-lite"/>
    </source>
</evidence>
<dbReference type="GO" id="GO:0003714">
    <property type="term" value="F:transcription corepressor activity"/>
    <property type="evidence" value="ECO:0007669"/>
    <property type="project" value="TreeGrafter"/>
</dbReference>
<feature type="compositionally biased region" description="Acidic residues" evidence="9">
    <location>
        <begin position="168"/>
        <end position="188"/>
    </location>
</feature>
<evidence type="ECO:0000259" key="10">
    <source>
        <dbReference type="PROSITE" id="PS51350"/>
    </source>
</evidence>
<evidence type="ECO:0000256" key="6">
    <source>
        <dbReference type="ARBA" id="ARBA00023163"/>
    </source>
</evidence>
<feature type="compositionally biased region" description="Basic and acidic residues" evidence="9">
    <location>
        <begin position="247"/>
        <end position="262"/>
    </location>
</feature>